<accession>A0ABN9TTB8</accession>
<gene>
    <name evidence="1" type="ORF">PCOR1329_LOCUS42114</name>
</gene>
<protein>
    <recommendedName>
        <fullName evidence="3">Subtilisin</fullName>
    </recommendedName>
</protein>
<dbReference type="Proteomes" id="UP001189429">
    <property type="component" value="Unassembled WGS sequence"/>
</dbReference>
<comment type="caution">
    <text evidence="1">The sequence shown here is derived from an EMBL/GenBank/DDBJ whole genome shotgun (WGS) entry which is preliminary data.</text>
</comment>
<evidence type="ECO:0000313" key="2">
    <source>
        <dbReference type="Proteomes" id="UP001189429"/>
    </source>
</evidence>
<dbReference type="EMBL" id="CAUYUJ010015060">
    <property type="protein sequence ID" value="CAK0849428.1"/>
    <property type="molecule type" value="Genomic_DNA"/>
</dbReference>
<organism evidence="1 2">
    <name type="scientific">Prorocentrum cordatum</name>
    <dbReference type="NCBI Taxonomy" id="2364126"/>
    <lineage>
        <taxon>Eukaryota</taxon>
        <taxon>Sar</taxon>
        <taxon>Alveolata</taxon>
        <taxon>Dinophyceae</taxon>
        <taxon>Prorocentrales</taxon>
        <taxon>Prorocentraceae</taxon>
        <taxon>Prorocentrum</taxon>
    </lineage>
</organism>
<keyword evidence="2" id="KW-1185">Reference proteome</keyword>
<name>A0ABN9TTB8_9DINO</name>
<evidence type="ECO:0000313" key="1">
    <source>
        <dbReference type="EMBL" id="CAK0849428.1"/>
    </source>
</evidence>
<sequence>MAALQKNCAREVVNVVLHETTYMEVGIFDAVPIWPPSTTTRETTTGAHAMTQDDPPEANVTNYSEFIAGFSTAKAPTTGKMGVGPLMGKLHARLYKLKYKYDRVYLGQTAARKYCAQCDRAPKTANPRHGPLLTHEEGKWKYAKGCDVDYNLACIMDTTCEIHCAAMDPALQESKDARCDDATDCDGAPAHFKGGDDDKDT</sequence>
<reference evidence="1" key="1">
    <citation type="submission" date="2023-10" db="EMBL/GenBank/DDBJ databases">
        <authorList>
            <person name="Chen Y."/>
            <person name="Shah S."/>
            <person name="Dougan E. K."/>
            <person name="Thang M."/>
            <person name="Chan C."/>
        </authorList>
    </citation>
    <scope>NUCLEOTIDE SEQUENCE [LARGE SCALE GENOMIC DNA]</scope>
</reference>
<proteinExistence type="predicted"/>
<evidence type="ECO:0008006" key="3">
    <source>
        <dbReference type="Google" id="ProtNLM"/>
    </source>
</evidence>